<gene>
    <name evidence="2" type="ORF">ACFSCX_16755</name>
</gene>
<dbReference type="SUPFAM" id="SSF55729">
    <property type="entry name" value="Acyl-CoA N-acyltransferases (Nat)"/>
    <property type="match status" value="1"/>
</dbReference>
<dbReference type="CDD" id="cd04301">
    <property type="entry name" value="NAT_SF"/>
    <property type="match status" value="1"/>
</dbReference>
<dbReference type="Gene3D" id="3.40.630.30">
    <property type="match status" value="1"/>
</dbReference>
<dbReference type="InterPro" id="IPR000182">
    <property type="entry name" value="GNAT_dom"/>
</dbReference>
<organism evidence="2 3">
    <name type="scientific">Bacillus salitolerans</name>
    <dbReference type="NCBI Taxonomy" id="1437434"/>
    <lineage>
        <taxon>Bacteria</taxon>
        <taxon>Bacillati</taxon>
        <taxon>Bacillota</taxon>
        <taxon>Bacilli</taxon>
        <taxon>Bacillales</taxon>
        <taxon>Bacillaceae</taxon>
        <taxon>Bacillus</taxon>
    </lineage>
</organism>
<dbReference type="PROSITE" id="PS51186">
    <property type="entry name" value="GNAT"/>
    <property type="match status" value="1"/>
</dbReference>
<name>A0ABW4LSQ6_9BACI</name>
<evidence type="ECO:0000313" key="3">
    <source>
        <dbReference type="Proteomes" id="UP001597214"/>
    </source>
</evidence>
<keyword evidence="3" id="KW-1185">Reference proteome</keyword>
<dbReference type="Proteomes" id="UP001597214">
    <property type="component" value="Unassembled WGS sequence"/>
</dbReference>
<sequence>MILEEVHKLEAFELELTKFNSKRALSEEVKQLEVLEVGNCKVLIDTKSPKSMYYNRVKGFSLEDKDQLHKILAIYEKENISPCFDMSPLHVNNEIANILTENGFMLSDQLVFLKWSQDQPYFSNYNQKALTISEITKDNVKELIQLIVNSNDLKLSDDVIHRQSHYFYQPNFKNYIAYVDNNPAALASIFIHQNKAYFANAYTFPEFRGKGCQHALLHHRLMVTKQLGISMVYSDVEFGSISHNNLRKFAFQQLYMNSFWIRKA</sequence>
<protein>
    <recommendedName>
        <fullName evidence="1">N-acetyltransferase domain-containing protein</fullName>
    </recommendedName>
</protein>
<feature type="domain" description="N-acetyltransferase" evidence="1">
    <location>
        <begin position="130"/>
        <end position="264"/>
    </location>
</feature>
<accession>A0ABW4LSQ6</accession>
<evidence type="ECO:0000313" key="2">
    <source>
        <dbReference type="EMBL" id="MFD1738179.1"/>
    </source>
</evidence>
<dbReference type="EMBL" id="JBHUEM010000039">
    <property type="protein sequence ID" value="MFD1738179.1"/>
    <property type="molecule type" value="Genomic_DNA"/>
</dbReference>
<comment type="caution">
    <text evidence="2">The sequence shown here is derived from an EMBL/GenBank/DDBJ whole genome shotgun (WGS) entry which is preliminary data.</text>
</comment>
<reference evidence="3" key="1">
    <citation type="journal article" date="2019" name="Int. J. Syst. Evol. Microbiol.">
        <title>The Global Catalogue of Microorganisms (GCM) 10K type strain sequencing project: providing services to taxonomists for standard genome sequencing and annotation.</title>
        <authorList>
            <consortium name="The Broad Institute Genomics Platform"/>
            <consortium name="The Broad Institute Genome Sequencing Center for Infectious Disease"/>
            <person name="Wu L."/>
            <person name="Ma J."/>
        </authorList>
    </citation>
    <scope>NUCLEOTIDE SEQUENCE [LARGE SCALE GENOMIC DNA]</scope>
    <source>
        <strain evidence="3">CCUG 49339</strain>
    </source>
</reference>
<evidence type="ECO:0000259" key="1">
    <source>
        <dbReference type="PROSITE" id="PS51186"/>
    </source>
</evidence>
<dbReference type="RefSeq" id="WP_377929393.1">
    <property type="nucleotide sequence ID" value="NZ_JBHUEM010000039.1"/>
</dbReference>
<dbReference type="InterPro" id="IPR016181">
    <property type="entry name" value="Acyl_CoA_acyltransferase"/>
</dbReference>
<proteinExistence type="predicted"/>